<dbReference type="GO" id="GO:0016125">
    <property type="term" value="P:sterol metabolic process"/>
    <property type="evidence" value="ECO:0007669"/>
    <property type="project" value="TreeGrafter"/>
</dbReference>
<dbReference type="InterPro" id="IPR010610">
    <property type="entry name" value="EryCIII-like_C"/>
</dbReference>
<dbReference type="OrthoDB" id="10261837at2759"/>
<organism evidence="11 12">
    <name type="scientific">Phlebiopsis gigantea (strain 11061_1 CR5-6)</name>
    <name type="common">White-rot fungus</name>
    <name type="synonym">Peniophora gigantea</name>
    <dbReference type="NCBI Taxonomy" id="745531"/>
    <lineage>
        <taxon>Eukaryota</taxon>
        <taxon>Fungi</taxon>
        <taxon>Dikarya</taxon>
        <taxon>Basidiomycota</taxon>
        <taxon>Agaricomycotina</taxon>
        <taxon>Agaricomycetes</taxon>
        <taxon>Polyporales</taxon>
        <taxon>Phanerochaetaceae</taxon>
        <taxon>Phlebiopsis</taxon>
    </lineage>
</organism>
<dbReference type="EMBL" id="KN840457">
    <property type="protein sequence ID" value="KIP10183.1"/>
    <property type="molecule type" value="Genomic_DNA"/>
</dbReference>
<comment type="similarity">
    <text evidence="1">Belongs to the glycosyltransferase 28 family.</text>
</comment>
<dbReference type="EC" id="2.4.1.173" evidence="2"/>
<reference evidence="11 12" key="1">
    <citation type="journal article" date="2014" name="PLoS Genet.">
        <title>Analysis of the Phlebiopsis gigantea genome, transcriptome and secretome provides insight into its pioneer colonization strategies of wood.</title>
        <authorList>
            <person name="Hori C."/>
            <person name="Ishida T."/>
            <person name="Igarashi K."/>
            <person name="Samejima M."/>
            <person name="Suzuki H."/>
            <person name="Master E."/>
            <person name="Ferreira P."/>
            <person name="Ruiz-Duenas F.J."/>
            <person name="Held B."/>
            <person name="Canessa P."/>
            <person name="Larrondo L.F."/>
            <person name="Schmoll M."/>
            <person name="Druzhinina I.S."/>
            <person name="Kubicek C.P."/>
            <person name="Gaskell J.A."/>
            <person name="Kersten P."/>
            <person name="St John F."/>
            <person name="Glasner J."/>
            <person name="Sabat G."/>
            <person name="Splinter BonDurant S."/>
            <person name="Syed K."/>
            <person name="Yadav J."/>
            <person name="Mgbeahuruike A.C."/>
            <person name="Kovalchuk A."/>
            <person name="Asiegbu F.O."/>
            <person name="Lackner G."/>
            <person name="Hoffmeister D."/>
            <person name="Rencoret J."/>
            <person name="Gutierrez A."/>
            <person name="Sun H."/>
            <person name="Lindquist E."/>
            <person name="Barry K."/>
            <person name="Riley R."/>
            <person name="Grigoriev I.V."/>
            <person name="Henrissat B."/>
            <person name="Kues U."/>
            <person name="Berka R.M."/>
            <person name="Martinez A.T."/>
            <person name="Covert S.F."/>
            <person name="Blanchette R.A."/>
            <person name="Cullen D."/>
        </authorList>
    </citation>
    <scope>NUCLEOTIDE SEQUENCE [LARGE SCALE GENOMIC DNA]</scope>
    <source>
        <strain evidence="11 12">11061_1 CR5-6</strain>
    </source>
</reference>
<keyword evidence="3" id="KW-0328">Glycosyltransferase</keyword>
<dbReference type="GO" id="GO:0016906">
    <property type="term" value="F:sterol 3-beta-glucosyltransferase activity"/>
    <property type="evidence" value="ECO:0007669"/>
    <property type="project" value="UniProtKB-EC"/>
</dbReference>
<dbReference type="CDD" id="cd03784">
    <property type="entry name" value="GT1_Gtf-like"/>
    <property type="match status" value="1"/>
</dbReference>
<feature type="compositionally biased region" description="Low complexity" evidence="8">
    <location>
        <begin position="445"/>
        <end position="463"/>
    </location>
</feature>
<dbReference type="STRING" id="745531.A0A0C3PS65"/>
<dbReference type="Pfam" id="PF06722">
    <property type="entry name" value="EryCIII-like_C"/>
    <property type="match status" value="1"/>
</dbReference>
<accession>A0A0C3PS65</accession>
<dbReference type="HOGENOM" id="CLU_000537_6_0_1"/>
<feature type="region of interest" description="Disordered" evidence="8">
    <location>
        <begin position="445"/>
        <end position="483"/>
    </location>
</feature>
<dbReference type="AlphaFoldDB" id="A0A0C3PS65"/>
<evidence type="ECO:0000256" key="3">
    <source>
        <dbReference type="ARBA" id="ARBA00022676"/>
    </source>
</evidence>
<keyword evidence="12" id="KW-1185">Reference proteome</keyword>
<dbReference type="Gene3D" id="3.40.50.2000">
    <property type="entry name" value="Glycogen Phosphorylase B"/>
    <property type="match status" value="2"/>
</dbReference>
<dbReference type="FunFam" id="3.40.50.2000:FF:000029">
    <property type="entry name" value="Sterol 3-beta-glucosyltransferase"/>
    <property type="match status" value="1"/>
</dbReference>
<dbReference type="InterPro" id="IPR002213">
    <property type="entry name" value="UDP_glucos_trans"/>
</dbReference>
<evidence type="ECO:0000256" key="6">
    <source>
        <dbReference type="ARBA" id="ARBA00047886"/>
    </source>
</evidence>
<protein>
    <recommendedName>
        <fullName evidence="2">sterol 3beta-glucosyltransferase</fullName>
        <ecNumber evidence="2">2.4.1.173</ecNumber>
    </recommendedName>
    <alternativeName>
        <fullName evidence="5">Autophagy-related protein 26</fullName>
    </alternativeName>
</protein>
<evidence type="ECO:0000259" key="9">
    <source>
        <dbReference type="Pfam" id="PF03033"/>
    </source>
</evidence>
<feature type="domain" description="Erythromycin biosynthesis protein CIII-like C-terminal" evidence="10">
    <location>
        <begin position="816"/>
        <end position="918"/>
    </location>
</feature>
<dbReference type="InterPro" id="IPR004276">
    <property type="entry name" value="GlycoTrans_28_N"/>
</dbReference>
<comment type="catalytic activity">
    <reaction evidence="7">
        <text>a sterol + UDP-alpha-D-glucose = a sterol 3-beta-D-glucoside + UDP + H(+)</text>
        <dbReference type="Rhea" id="RHEA:22724"/>
        <dbReference type="ChEBI" id="CHEBI:15378"/>
        <dbReference type="ChEBI" id="CHEBI:15889"/>
        <dbReference type="ChEBI" id="CHEBI:37424"/>
        <dbReference type="ChEBI" id="CHEBI:58223"/>
        <dbReference type="ChEBI" id="CHEBI:58885"/>
        <dbReference type="EC" id="2.4.1.173"/>
    </reaction>
    <physiologicalReaction direction="left-to-right" evidence="7">
        <dbReference type="Rhea" id="RHEA:22725"/>
    </physiologicalReaction>
</comment>
<evidence type="ECO:0000256" key="5">
    <source>
        <dbReference type="ARBA" id="ARBA00029843"/>
    </source>
</evidence>
<evidence type="ECO:0000256" key="8">
    <source>
        <dbReference type="SAM" id="MobiDB-lite"/>
    </source>
</evidence>
<evidence type="ECO:0000259" key="10">
    <source>
        <dbReference type="Pfam" id="PF06722"/>
    </source>
</evidence>
<evidence type="ECO:0000256" key="7">
    <source>
        <dbReference type="ARBA" id="ARBA00049453"/>
    </source>
</evidence>
<evidence type="ECO:0000313" key="12">
    <source>
        <dbReference type="Proteomes" id="UP000053257"/>
    </source>
</evidence>
<dbReference type="GO" id="GO:0005975">
    <property type="term" value="P:carbohydrate metabolic process"/>
    <property type="evidence" value="ECO:0007669"/>
    <property type="project" value="InterPro"/>
</dbReference>
<dbReference type="Pfam" id="PF03033">
    <property type="entry name" value="Glyco_transf_28"/>
    <property type="match status" value="1"/>
</dbReference>
<dbReference type="Proteomes" id="UP000053257">
    <property type="component" value="Unassembled WGS sequence"/>
</dbReference>
<dbReference type="SUPFAM" id="SSF50729">
    <property type="entry name" value="PH domain-like"/>
    <property type="match status" value="1"/>
</dbReference>
<dbReference type="PANTHER" id="PTHR48050">
    <property type="entry name" value="STEROL 3-BETA-GLUCOSYLTRANSFERASE"/>
    <property type="match status" value="1"/>
</dbReference>
<sequence>MTPDEHAEELQDQAGTPEVTVAPLQTEVEAEDELPLTPERVLSLLIEEFGPLAPAGEEKLLLEADGAVIQDVVILGAIHLTSHRITFHASVPSSDPSNDAREVIRVGPAWVHRKGLHRKRRIWLELSHDFVSAFPSAREEDRIRPIRSIMMSSILDILPEDPKQPRTILSVLDGKSGLANSHLELDTIESAREWRREIKAAIFFARRRRQQILSRVDSEDVDGVRINIPLHRVLAQSCRLHSETIPILSLRVDSTPIGDVTTSHQIIELATFKFNEECLARLKTLVHEARKRFIYPDGSFLDQPVVVDFGIAVEPAEHPKEGTDSPNERSKDQIVCDTLAIEYKPDVWVARAALSVGLACIGYIVISPDFVGFLSKSLALRDVRYRLAVATIRSASKVDFAILIYGLQLEIEGQSSLRFRFRSEALRDEAIRRINEVVTKRSRRSSLSLTPTSSSSSTALESYSDGEPAPHKPHPPIRSQTSILSPLTRRYTDARKKIEPSKLLTFPKAVNVGHLCLPLMAPRHFVCLTIGSRGDVQPYIALGLGLKAEGHRVTIVTHEEYKVWIEGFGLQHRQAGGDPGALMKLSVENKMFSPQFFKTSLSNYRTWLDNLLHDAWQSCSDAEVLLESPYAMAGVHIAEALHIPYFRVCTMPWTKTTEFPHPFISGPVETPAFNSIYVLFDNIFWTATAGQINRWRKEQLHLDPTVMSHTAQSKIPILYNFSLAVVPKPLDWRDSKIICGYWFLDNPDLGWTPPESLMAFMKQARDDGKSLVYIGFGSITVPDPHTMTEHIYQAVQKSDVRAIVSKGWSSRMQKQQSSEIVVPKECYVVDKIPHDWLFPQIDAAMHHGGAGTTGASLRAGIPTLIKPWFGDQFFWASRVQKLGAGLRVSSLRVGDLSAALKKATTDRIMKEKANIVGQKVRAEDGVRAAIHSIHTYFPRAYSEGLSPE</sequence>
<keyword evidence="4 11" id="KW-0808">Transferase</keyword>
<evidence type="ECO:0000256" key="4">
    <source>
        <dbReference type="ARBA" id="ARBA00022679"/>
    </source>
</evidence>
<gene>
    <name evidence="11" type="ORF">PHLGIDRAFT_66027</name>
</gene>
<dbReference type="PANTHER" id="PTHR48050:SF26">
    <property type="entry name" value="STEROL 3-BETA-GLUCOSYLTRANSFERASE"/>
    <property type="match status" value="1"/>
</dbReference>
<proteinExistence type="inferred from homology"/>
<evidence type="ECO:0000256" key="1">
    <source>
        <dbReference type="ARBA" id="ARBA00006962"/>
    </source>
</evidence>
<dbReference type="FunFam" id="3.40.50.2000:FF:000009">
    <property type="entry name" value="Sterol 3-beta-glucosyltransferase UGT80A2"/>
    <property type="match status" value="1"/>
</dbReference>
<evidence type="ECO:0000256" key="2">
    <source>
        <dbReference type="ARBA" id="ARBA00012650"/>
    </source>
</evidence>
<feature type="domain" description="Glycosyltransferase family 28 N-terminal" evidence="9">
    <location>
        <begin position="526"/>
        <end position="659"/>
    </location>
</feature>
<dbReference type="InterPro" id="IPR050426">
    <property type="entry name" value="Glycosyltransferase_28"/>
</dbReference>
<dbReference type="SUPFAM" id="SSF53756">
    <property type="entry name" value="UDP-Glycosyltransferase/glycogen phosphorylase"/>
    <property type="match status" value="1"/>
</dbReference>
<name>A0A0C3PS65_PHLG1</name>
<comment type="catalytic activity">
    <reaction evidence="6">
        <text>ergosterol + UDP-alpha-D-glucose = ergosteryl 3-beta-D-glucoside + UDP + H(+)</text>
        <dbReference type="Rhea" id="RHEA:61836"/>
        <dbReference type="ChEBI" id="CHEBI:15378"/>
        <dbReference type="ChEBI" id="CHEBI:16933"/>
        <dbReference type="ChEBI" id="CHEBI:52973"/>
        <dbReference type="ChEBI" id="CHEBI:58223"/>
        <dbReference type="ChEBI" id="CHEBI:58885"/>
    </reaction>
    <physiologicalReaction direction="left-to-right" evidence="6">
        <dbReference type="Rhea" id="RHEA:61837"/>
    </physiologicalReaction>
</comment>
<evidence type="ECO:0000313" key="11">
    <source>
        <dbReference type="EMBL" id="KIP10183.1"/>
    </source>
</evidence>